<dbReference type="InterPro" id="IPR051966">
    <property type="entry name" value="RPAP3"/>
</dbReference>
<dbReference type="InterPro" id="IPR019734">
    <property type="entry name" value="TPR_rpt"/>
</dbReference>
<evidence type="ECO:0000256" key="2">
    <source>
        <dbReference type="PROSITE-ProRule" id="PRU00339"/>
    </source>
</evidence>
<evidence type="ECO:0008006" key="5">
    <source>
        <dbReference type="Google" id="ProtNLM"/>
    </source>
</evidence>
<dbReference type="Gene3D" id="1.25.40.10">
    <property type="entry name" value="Tetratricopeptide repeat domain"/>
    <property type="match status" value="1"/>
</dbReference>
<dbReference type="OrthoDB" id="2942533at2759"/>
<feature type="repeat" description="TPR" evidence="2">
    <location>
        <begin position="110"/>
        <end position="143"/>
    </location>
</feature>
<dbReference type="EMBL" id="KZ308285">
    <property type="protein sequence ID" value="KAG8226518.1"/>
    <property type="molecule type" value="Genomic_DNA"/>
</dbReference>
<keyword evidence="4" id="KW-1185">Reference proteome</keyword>
<name>A0A8K0NYU2_LADFU</name>
<protein>
    <recommendedName>
        <fullName evidence="5">RNA polymerase II-associated protein 3</fullName>
    </recommendedName>
</protein>
<accession>A0A8K0NYU2</accession>
<dbReference type="PROSITE" id="PS50005">
    <property type="entry name" value="TPR"/>
    <property type="match status" value="1"/>
</dbReference>
<evidence type="ECO:0000256" key="1">
    <source>
        <dbReference type="ARBA" id="ARBA00022803"/>
    </source>
</evidence>
<dbReference type="PANTHER" id="PTHR46423">
    <property type="entry name" value="RNA POLYMERASE II-ASSOCIATED PROTEIN 3"/>
    <property type="match status" value="1"/>
</dbReference>
<sequence length="424" mass="48110">MDPIAIQKNIKDNAEDLQTYLRDLGNWESDMKRKDAELRGVNMKETSYSEVRSKSKEIKVYDDKKLLESKSSQNTQRISGFDYSSWDKLDVDKVCDEIDKKEAQKMREVAIYEKERGNNYVKAGNWEEAINCYTKAIKSCPNDAIFFANRALCYLKMKDFHKAERDSTKAIELDSNYAKAWLRRYAAHEGLGKMEIAKCDLQRVLELEPYNLDAQAKLTALEKCLKEQEEVKHPERRPSLIKTEEQKLLELQENVFGPKVFGPESSGNGNSKLEELPSSWKSVKGTIIEPVEKPPHLRSKKPLRRVPITEGFVNNLAPVVSAIQISKTASNTHQKAITQEQGGDNVELAELPPPEVPAAPRTSVQFLLAWKMIKSHPEMAIKYLQFAFKVAVFISVIKQLLDSCVKNGACSSEEAADVASKYML</sequence>
<dbReference type="Proteomes" id="UP000792457">
    <property type="component" value="Unassembled WGS sequence"/>
</dbReference>
<gene>
    <name evidence="3" type="ORF">J437_LFUL006908</name>
</gene>
<proteinExistence type="predicted"/>
<organism evidence="3 4">
    <name type="scientific">Ladona fulva</name>
    <name type="common">Scarce chaser dragonfly</name>
    <name type="synonym">Libellula fulva</name>
    <dbReference type="NCBI Taxonomy" id="123851"/>
    <lineage>
        <taxon>Eukaryota</taxon>
        <taxon>Metazoa</taxon>
        <taxon>Ecdysozoa</taxon>
        <taxon>Arthropoda</taxon>
        <taxon>Hexapoda</taxon>
        <taxon>Insecta</taxon>
        <taxon>Pterygota</taxon>
        <taxon>Palaeoptera</taxon>
        <taxon>Odonata</taxon>
        <taxon>Epiprocta</taxon>
        <taxon>Anisoptera</taxon>
        <taxon>Libelluloidea</taxon>
        <taxon>Libellulidae</taxon>
        <taxon>Ladona</taxon>
    </lineage>
</organism>
<comment type="caution">
    <text evidence="3">The sequence shown here is derived from an EMBL/GenBank/DDBJ whole genome shotgun (WGS) entry which is preliminary data.</text>
</comment>
<evidence type="ECO:0000313" key="3">
    <source>
        <dbReference type="EMBL" id="KAG8226518.1"/>
    </source>
</evidence>
<reference evidence="3" key="2">
    <citation type="submission" date="2017-10" db="EMBL/GenBank/DDBJ databases">
        <title>Ladona fulva Genome sequencing and assembly.</title>
        <authorList>
            <person name="Murali S."/>
            <person name="Richards S."/>
            <person name="Bandaranaike D."/>
            <person name="Bellair M."/>
            <person name="Blankenburg K."/>
            <person name="Chao H."/>
            <person name="Dinh H."/>
            <person name="Doddapaneni H."/>
            <person name="Dugan-Rocha S."/>
            <person name="Elkadiri S."/>
            <person name="Gnanaolivu R."/>
            <person name="Hernandez B."/>
            <person name="Skinner E."/>
            <person name="Javaid M."/>
            <person name="Lee S."/>
            <person name="Li M."/>
            <person name="Ming W."/>
            <person name="Munidasa M."/>
            <person name="Muniz J."/>
            <person name="Nguyen L."/>
            <person name="Hughes D."/>
            <person name="Osuji N."/>
            <person name="Pu L.-L."/>
            <person name="Puazo M."/>
            <person name="Qu C."/>
            <person name="Quiroz J."/>
            <person name="Raj R."/>
            <person name="Weissenberger G."/>
            <person name="Xin Y."/>
            <person name="Zou X."/>
            <person name="Han Y."/>
            <person name="Worley K."/>
            <person name="Muzny D."/>
            <person name="Gibbs R."/>
        </authorList>
    </citation>
    <scope>NUCLEOTIDE SEQUENCE</scope>
    <source>
        <strain evidence="3">Sampled in the wild</strain>
    </source>
</reference>
<dbReference type="Pfam" id="PF13414">
    <property type="entry name" value="TPR_11"/>
    <property type="match status" value="1"/>
</dbReference>
<reference evidence="3" key="1">
    <citation type="submission" date="2013-04" db="EMBL/GenBank/DDBJ databases">
        <authorList>
            <person name="Qu J."/>
            <person name="Murali S.C."/>
            <person name="Bandaranaike D."/>
            <person name="Bellair M."/>
            <person name="Blankenburg K."/>
            <person name="Chao H."/>
            <person name="Dinh H."/>
            <person name="Doddapaneni H."/>
            <person name="Downs B."/>
            <person name="Dugan-Rocha S."/>
            <person name="Elkadiri S."/>
            <person name="Gnanaolivu R.D."/>
            <person name="Hernandez B."/>
            <person name="Javaid M."/>
            <person name="Jayaseelan J.C."/>
            <person name="Lee S."/>
            <person name="Li M."/>
            <person name="Ming W."/>
            <person name="Munidasa M."/>
            <person name="Muniz J."/>
            <person name="Nguyen L."/>
            <person name="Ongeri F."/>
            <person name="Osuji N."/>
            <person name="Pu L.-L."/>
            <person name="Puazo M."/>
            <person name="Qu C."/>
            <person name="Quiroz J."/>
            <person name="Raj R."/>
            <person name="Weissenberger G."/>
            <person name="Xin Y."/>
            <person name="Zou X."/>
            <person name="Han Y."/>
            <person name="Richards S."/>
            <person name="Worley K."/>
            <person name="Muzny D."/>
            <person name="Gibbs R."/>
        </authorList>
    </citation>
    <scope>NUCLEOTIDE SEQUENCE</scope>
    <source>
        <strain evidence="3">Sampled in the wild</strain>
    </source>
</reference>
<keyword evidence="1 2" id="KW-0802">TPR repeat</keyword>
<dbReference type="SMART" id="SM00028">
    <property type="entry name" value="TPR"/>
    <property type="match status" value="3"/>
</dbReference>
<dbReference type="SUPFAM" id="SSF48452">
    <property type="entry name" value="TPR-like"/>
    <property type="match status" value="1"/>
</dbReference>
<dbReference type="AlphaFoldDB" id="A0A8K0NYU2"/>
<evidence type="ECO:0000313" key="4">
    <source>
        <dbReference type="Proteomes" id="UP000792457"/>
    </source>
</evidence>
<dbReference type="PANTHER" id="PTHR46423:SF1">
    <property type="entry name" value="RNA POLYMERASE II-ASSOCIATED PROTEIN 3"/>
    <property type="match status" value="1"/>
</dbReference>
<dbReference type="GO" id="GO:0101031">
    <property type="term" value="C:protein folding chaperone complex"/>
    <property type="evidence" value="ECO:0007669"/>
    <property type="project" value="TreeGrafter"/>
</dbReference>
<dbReference type="InterPro" id="IPR011990">
    <property type="entry name" value="TPR-like_helical_dom_sf"/>
</dbReference>